<reference evidence="1 2" key="1">
    <citation type="submission" date="2015-10" db="EMBL/GenBank/DDBJ databases">
        <title>Genome analyses suggest a sexual origin of heterokaryosis in a supposedly ancient asexual fungus.</title>
        <authorList>
            <person name="Ropars J."/>
            <person name="Sedzielewska K."/>
            <person name="Noel J."/>
            <person name="Charron P."/>
            <person name="Farinelli L."/>
            <person name="Marton T."/>
            <person name="Kruger M."/>
            <person name="Pelin A."/>
            <person name="Brachmann A."/>
            <person name="Corradi N."/>
        </authorList>
    </citation>
    <scope>NUCLEOTIDE SEQUENCE [LARGE SCALE GENOMIC DNA]</scope>
    <source>
        <strain evidence="1 2">A4</strain>
    </source>
</reference>
<keyword evidence="2" id="KW-1185">Reference proteome</keyword>
<accession>A0A2I1G850</accession>
<name>A0A2I1G850_9GLOM</name>
<gene>
    <name evidence="1" type="ORF">RhiirA4_456663</name>
</gene>
<comment type="caution">
    <text evidence="1">The sequence shown here is derived from an EMBL/GenBank/DDBJ whole genome shotgun (WGS) entry which is preliminary data.</text>
</comment>
<dbReference type="EMBL" id="LLXI01000217">
    <property type="protein sequence ID" value="PKY42800.1"/>
    <property type="molecule type" value="Genomic_DNA"/>
</dbReference>
<organism evidence="1 2">
    <name type="scientific">Rhizophagus irregularis</name>
    <dbReference type="NCBI Taxonomy" id="588596"/>
    <lineage>
        <taxon>Eukaryota</taxon>
        <taxon>Fungi</taxon>
        <taxon>Fungi incertae sedis</taxon>
        <taxon>Mucoromycota</taxon>
        <taxon>Glomeromycotina</taxon>
        <taxon>Glomeromycetes</taxon>
        <taxon>Glomerales</taxon>
        <taxon>Glomeraceae</taxon>
        <taxon>Rhizophagus</taxon>
    </lineage>
</organism>
<dbReference type="Proteomes" id="UP000234323">
    <property type="component" value="Unassembled WGS sequence"/>
</dbReference>
<protein>
    <submittedName>
        <fullName evidence="1">Uncharacterized protein</fullName>
    </submittedName>
</protein>
<evidence type="ECO:0000313" key="2">
    <source>
        <dbReference type="Proteomes" id="UP000234323"/>
    </source>
</evidence>
<dbReference type="AlphaFoldDB" id="A0A2I1G850"/>
<proteinExistence type="predicted"/>
<sequence length="82" mass="9809">MSFINQNKYPKVNSFSLKQNNTNYTYTIIKEGFYPKNITHFTSAHFCNRTQFKIPNNYLVQLVRAEKINDILKIKRISNKNY</sequence>
<evidence type="ECO:0000313" key="1">
    <source>
        <dbReference type="EMBL" id="PKY42800.1"/>
    </source>
</evidence>